<keyword evidence="8 10" id="KW-0472">Membrane</keyword>
<keyword evidence="3 10" id="KW-1134">Transmembrane beta strand</keyword>
<dbReference type="GO" id="GO:0015889">
    <property type="term" value="P:cobalamin transport"/>
    <property type="evidence" value="ECO:0007669"/>
    <property type="project" value="TreeGrafter"/>
</dbReference>
<dbReference type="PANTHER" id="PTHR30069:SF53">
    <property type="entry name" value="COLICIN I RECEPTOR-RELATED"/>
    <property type="match status" value="1"/>
</dbReference>
<keyword evidence="4 10" id="KW-0812">Transmembrane</keyword>
<dbReference type="Proteomes" id="UP000190064">
    <property type="component" value="Unassembled WGS sequence"/>
</dbReference>
<dbReference type="InterPro" id="IPR039426">
    <property type="entry name" value="TonB-dep_rcpt-like"/>
</dbReference>
<evidence type="ECO:0000256" key="2">
    <source>
        <dbReference type="ARBA" id="ARBA00022448"/>
    </source>
</evidence>
<feature type="domain" description="TonB-dependent receptor-like beta-barrel" evidence="13">
    <location>
        <begin position="193"/>
        <end position="587"/>
    </location>
</feature>
<dbReference type="InterPro" id="IPR037066">
    <property type="entry name" value="Plug_dom_sf"/>
</dbReference>
<dbReference type="STRING" id="966.BTA35_0207495"/>
<dbReference type="GO" id="GO:0009279">
    <property type="term" value="C:cell outer membrane"/>
    <property type="evidence" value="ECO:0007669"/>
    <property type="project" value="UniProtKB-SubCell"/>
</dbReference>
<gene>
    <name evidence="15" type="ORF">BTA35_0207495</name>
</gene>
<dbReference type="CDD" id="cd01347">
    <property type="entry name" value="ligand_gated_channel"/>
    <property type="match status" value="1"/>
</dbReference>
<sequence length="613" mass="67180">MKKIILATAVSAALSPVAFAADPMTIVITASRTEQAQTDTVSSVTVITKEDLKQQQPKSVTEALAATPGIQIRSNGGYGQESSLFLRGISQDRMLVLVDGVQIGSATLGEVSLHHLPVDQIERIEVVRGARSSLYGANAIGGVIQIFTKQQKQEHSHAEIALSGGSNNTQQGAISISHSDGQSQLRANISHFTTDGFDIKPDQADLGADDDGYTNSSVKLDAEHKVGKHTFLAGMQYTTGENDYDRAYLGYDADQGKSIYTNDAVNEFVYSSFYAGIESALSDNLTLNAKASHYKDDNQTVLAGEDQNSFITNTEKLELQATRYFDNELLLVAGFDYKKDDVSDSTQSYDEETRDNKALFALLEKSGEKYQAALSARIDDNEAFGSFSTYGIDANYQVAPKVKITAGFATAFLVPTFNDMYWPNQGNPDLDPETSDTATLGLNFQPESHLSFDINLYQTQLDDMIAWAPDADGNWKPSNVDSVRITGAELIASADLGNTQLTFNANLLDTEDKQEKKQLIYRAKQTANLRVNHTLNQLTLGFDAQFTGERYTDAQNTDKLGGFTLYNLDARYLFSPQLDLSASIKNLTDKDYVSTKGYATAGRTVFGTFRYRF</sequence>
<dbReference type="GO" id="GO:0006811">
    <property type="term" value="P:monoatomic ion transport"/>
    <property type="evidence" value="ECO:0007669"/>
    <property type="project" value="UniProtKB-KW"/>
</dbReference>
<reference evidence="15" key="1">
    <citation type="submission" date="2017-02" db="EMBL/GenBank/DDBJ databases">
        <title>Draft Genome Sequence of the Salt Water Bacterium Oceanospirillum linum ATCC 11336.</title>
        <authorList>
            <person name="Trachtenberg A.M."/>
            <person name="Carney J.G."/>
            <person name="Linnane J.D."/>
            <person name="Rheaume B.A."/>
            <person name="Pitts N.L."/>
            <person name="Mykles D.L."/>
            <person name="Maclea K.S."/>
        </authorList>
    </citation>
    <scope>NUCLEOTIDE SEQUENCE [LARGE SCALE GENOMIC DNA]</scope>
    <source>
        <strain evidence="15">ATCC 11336</strain>
    </source>
</reference>
<dbReference type="SUPFAM" id="SSF56935">
    <property type="entry name" value="Porins"/>
    <property type="match status" value="1"/>
</dbReference>
<dbReference type="PROSITE" id="PS52016">
    <property type="entry name" value="TONB_DEPENDENT_REC_3"/>
    <property type="match status" value="1"/>
</dbReference>
<organism evidence="15 16">
    <name type="scientific">Oceanospirillum linum</name>
    <dbReference type="NCBI Taxonomy" id="966"/>
    <lineage>
        <taxon>Bacteria</taxon>
        <taxon>Pseudomonadati</taxon>
        <taxon>Pseudomonadota</taxon>
        <taxon>Gammaproteobacteria</taxon>
        <taxon>Oceanospirillales</taxon>
        <taxon>Oceanospirillaceae</taxon>
        <taxon>Oceanospirillum</taxon>
    </lineage>
</organism>
<evidence type="ECO:0000259" key="13">
    <source>
        <dbReference type="Pfam" id="PF00593"/>
    </source>
</evidence>
<proteinExistence type="inferred from homology"/>
<evidence type="ECO:0000313" key="16">
    <source>
        <dbReference type="Proteomes" id="UP000190064"/>
    </source>
</evidence>
<evidence type="ECO:0000256" key="8">
    <source>
        <dbReference type="ARBA" id="ARBA00023136"/>
    </source>
</evidence>
<feature type="domain" description="TonB-dependent receptor plug" evidence="14">
    <location>
        <begin position="37"/>
        <end position="143"/>
    </location>
</feature>
<dbReference type="InterPro" id="IPR036942">
    <property type="entry name" value="Beta-barrel_TonB_sf"/>
</dbReference>
<comment type="caution">
    <text evidence="15">The sequence shown here is derived from an EMBL/GenBank/DDBJ whole genome shotgun (WGS) entry which is preliminary data.</text>
</comment>
<keyword evidence="5 12" id="KW-0732">Signal</keyword>
<evidence type="ECO:0008006" key="17">
    <source>
        <dbReference type="Google" id="ProtNLM"/>
    </source>
</evidence>
<evidence type="ECO:0000256" key="5">
    <source>
        <dbReference type="ARBA" id="ARBA00022729"/>
    </source>
</evidence>
<evidence type="ECO:0000313" key="15">
    <source>
        <dbReference type="EMBL" id="OOV87836.1"/>
    </source>
</evidence>
<name>A0A1T1HDD8_OCELI</name>
<dbReference type="Pfam" id="PF00593">
    <property type="entry name" value="TonB_dep_Rec_b-barrel"/>
    <property type="match status" value="1"/>
</dbReference>
<dbReference type="Gene3D" id="2.40.170.20">
    <property type="entry name" value="TonB-dependent receptor, beta-barrel domain"/>
    <property type="match status" value="1"/>
</dbReference>
<evidence type="ECO:0000256" key="12">
    <source>
        <dbReference type="SAM" id="SignalP"/>
    </source>
</evidence>
<evidence type="ECO:0000259" key="14">
    <source>
        <dbReference type="Pfam" id="PF07715"/>
    </source>
</evidence>
<comment type="similarity">
    <text evidence="10 11">Belongs to the TonB-dependent receptor family.</text>
</comment>
<keyword evidence="6" id="KW-0406">Ion transport</keyword>
<keyword evidence="7 11" id="KW-0798">TonB box</keyword>
<evidence type="ECO:0000256" key="10">
    <source>
        <dbReference type="PROSITE-ProRule" id="PRU01360"/>
    </source>
</evidence>
<keyword evidence="16" id="KW-1185">Reference proteome</keyword>
<dbReference type="PANTHER" id="PTHR30069">
    <property type="entry name" value="TONB-DEPENDENT OUTER MEMBRANE RECEPTOR"/>
    <property type="match status" value="1"/>
</dbReference>
<evidence type="ECO:0000256" key="6">
    <source>
        <dbReference type="ARBA" id="ARBA00023065"/>
    </source>
</evidence>
<dbReference type="AlphaFoldDB" id="A0A1T1HDD8"/>
<evidence type="ECO:0000256" key="1">
    <source>
        <dbReference type="ARBA" id="ARBA00004571"/>
    </source>
</evidence>
<feature type="signal peptide" evidence="12">
    <location>
        <begin position="1"/>
        <end position="20"/>
    </location>
</feature>
<protein>
    <recommendedName>
        <fullName evidence="17">TonB-dependent receptor</fullName>
    </recommendedName>
</protein>
<accession>A0A1T1HDD8</accession>
<evidence type="ECO:0000256" key="9">
    <source>
        <dbReference type="ARBA" id="ARBA00023237"/>
    </source>
</evidence>
<dbReference type="InterPro" id="IPR000531">
    <property type="entry name" value="Beta-barrel_TonB"/>
</dbReference>
<evidence type="ECO:0000256" key="4">
    <source>
        <dbReference type="ARBA" id="ARBA00022692"/>
    </source>
</evidence>
<evidence type="ECO:0000256" key="7">
    <source>
        <dbReference type="ARBA" id="ARBA00023077"/>
    </source>
</evidence>
<dbReference type="Pfam" id="PF07715">
    <property type="entry name" value="Plug"/>
    <property type="match status" value="1"/>
</dbReference>
<dbReference type="InterPro" id="IPR012910">
    <property type="entry name" value="Plug_dom"/>
</dbReference>
<keyword evidence="9 10" id="KW-0998">Cell outer membrane</keyword>
<evidence type="ECO:0000256" key="3">
    <source>
        <dbReference type="ARBA" id="ARBA00022452"/>
    </source>
</evidence>
<evidence type="ECO:0000256" key="11">
    <source>
        <dbReference type="RuleBase" id="RU003357"/>
    </source>
</evidence>
<keyword evidence="2 10" id="KW-0813">Transport</keyword>
<dbReference type="EMBL" id="MTSD02000002">
    <property type="protein sequence ID" value="OOV87836.1"/>
    <property type="molecule type" value="Genomic_DNA"/>
</dbReference>
<comment type="subcellular location">
    <subcellularLocation>
        <location evidence="1 10">Cell outer membrane</location>
        <topology evidence="1 10">Multi-pass membrane protein</topology>
    </subcellularLocation>
</comment>
<feature type="chain" id="PRO_5010517115" description="TonB-dependent receptor" evidence="12">
    <location>
        <begin position="21"/>
        <end position="613"/>
    </location>
</feature>
<dbReference type="RefSeq" id="WP_078319185.1">
    <property type="nucleotide sequence ID" value="NZ_FXTS01000002.1"/>
</dbReference>
<dbReference type="Gene3D" id="2.170.130.10">
    <property type="entry name" value="TonB-dependent receptor, plug domain"/>
    <property type="match status" value="1"/>
</dbReference>